<evidence type="ECO:0000259" key="1">
    <source>
        <dbReference type="Pfam" id="PF08818"/>
    </source>
</evidence>
<gene>
    <name evidence="2" type="ORF">JOE57_000882</name>
</gene>
<proteinExistence type="predicted"/>
<dbReference type="SUPFAM" id="SSF159888">
    <property type="entry name" value="YdhG-like"/>
    <property type="match status" value="1"/>
</dbReference>
<organism evidence="2 3">
    <name type="scientific">Microlunatus panaciterrae</name>
    <dbReference type="NCBI Taxonomy" id="400768"/>
    <lineage>
        <taxon>Bacteria</taxon>
        <taxon>Bacillati</taxon>
        <taxon>Actinomycetota</taxon>
        <taxon>Actinomycetes</taxon>
        <taxon>Propionibacteriales</taxon>
        <taxon>Propionibacteriaceae</taxon>
        <taxon>Microlunatus</taxon>
    </lineage>
</organism>
<evidence type="ECO:0000313" key="3">
    <source>
        <dbReference type="Proteomes" id="UP000704762"/>
    </source>
</evidence>
<accession>A0ABS2RG39</accession>
<feature type="domain" description="YdhG-like" evidence="1">
    <location>
        <begin position="23"/>
        <end position="117"/>
    </location>
</feature>
<dbReference type="Gene3D" id="3.90.1150.200">
    <property type="match status" value="1"/>
</dbReference>
<keyword evidence="3" id="KW-1185">Reference proteome</keyword>
<comment type="caution">
    <text evidence="2">The sequence shown here is derived from an EMBL/GenBank/DDBJ whole genome shotgun (WGS) entry which is preliminary data.</text>
</comment>
<dbReference type="Proteomes" id="UP000704762">
    <property type="component" value="Unassembled WGS sequence"/>
</dbReference>
<protein>
    <submittedName>
        <fullName evidence="2">Uncharacterized protein YdhG (YjbR/CyaY superfamily)</fullName>
    </submittedName>
</protein>
<name>A0ABS2RG39_9ACTN</name>
<reference evidence="2 3" key="1">
    <citation type="submission" date="2021-01" db="EMBL/GenBank/DDBJ databases">
        <title>Sequencing the genomes of 1000 actinobacteria strains.</title>
        <authorList>
            <person name="Klenk H.-P."/>
        </authorList>
    </citation>
    <scope>NUCLEOTIDE SEQUENCE [LARGE SCALE GENOMIC DNA]</scope>
    <source>
        <strain evidence="2 3">DSM 18662</strain>
    </source>
</reference>
<dbReference type="InterPro" id="IPR014922">
    <property type="entry name" value="YdhG-like"/>
</dbReference>
<dbReference type="Pfam" id="PF08818">
    <property type="entry name" value="DUF1801"/>
    <property type="match status" value="1"/>
</dbReference>
<dbReference type="EMBL" id="JAFBCF010000001">
    <property type="protein sequence ID" value="MBM7797961.1"/>
    <property type="molecule type" value="Genomic_DNA"/>
</dbReference>
<evidence type="ECO:0000313" key="2">
    <source>
        <dbReference type="EMBL" id="MBM7797961.1"/>
    </source>
</evidence>
<sequence>MTVRRGYPAATVEDYLRAVPEHQRAALSQLRSMLVDLIPGVEEVISYQIPVFKYRGRGLVGMSAAQKHCSLHLMSPRLARAMADQVQEGRMSGATLQFSADAPLSEATVRAIVERRIAEVEQQRG</sequence>